<dbReference type="AlphaFoldDB" id="A0A5B7K6X2"/>
<accession>A0A5B7K6X2</accession>
<comment type="caution">
    <text evidence="1">The sequence shown here is derived from an EMBL/GenBank/DDBJ whole genome shotgun (WGS) entry which is preliminary data.</text>
</comment>
<evidence type="ECO:0000313" key="2">
    <source>
        <dbReference type="Proteomes" id="UP000324222"/>
    </source>
</evidence>
<protein>
    <submittedName>
        <fullName evidence="1">Uncharacterized protein</fullName>
    </submittedName>
</protein>
<dbReference type="Proteomes" id="UP000324222">
    <property type="component" value="Unassembled WGS sequence"/>
</dbReference>
<sequence>MNIPVTAKTGTNFQLTQIPAPTIPTYVPKSS</sequence>
<evidence type="ECO:0000313" key="1">
    <source>
        <dbReference type="EMBL" id="MPD02800.1"/>
    </source>
</evidence>
<proteinExistence type="predicted"/>
<name>A0A5B7K6X2_PORTR</name>
<organism evidence="1 2">
    <name type="scientific">Portunus trituberculatus</name>
    <name type="common">Swimming crab</name>
    <name type="synonym">Neptunus trituberculatus</name>
    <dbReference type="NCBI Taxonomy" id="210409"/>
    <lineage>
        <taxon>Eukaryota</taxon>
        <taxon>Metazoa</taxon>
        <taxon>Ecdysozoa</taxon>
        <taxon>Arthropoda</taxon>
        <taxon>Crustacea</taxon>
        <taxon>Multicrustacea</taxon>
        <taxon>Malacostraca</taxon>
        <taxon>Eumalacostraca</taxon>
        <taxon>Eucarida</taxon>
        <taxon>Decapoda</taxon>
        <taxon>Pleocyemata</taxon>
        <taxon>Brachyura</taxon>
        <taxon>Eubrachyura</taxon>
        <taxon>Portunoidea</taxon>
        <taxon>Portunidae</taxon>
        <taxon>Portuninae</taxon>
        <taxon>Portunus</taxon>
    </lineage>
</organism>
<dbReference type="EMBL" id="VSRR010133149">
    <property type="protein sequence ID" value="MPD02800.1"/>
    <property type="molecule type" value="Genomic_DNA"/>
</dbReference>
<keyword evidence="2" id="KW-1185">Reference proteome</keyword>
<gene>
    <name evidence="1" type="ORF">E2C01_098404</name>
</gene>
<reference evidence="1 2" key="1">
    <citation type="submission" date="2019-05" db="EMBL/GenBank/DDBJ databases">
        <title>Another draft genome of Portunus trituberculatus and its Hox gene families provides insights of decapod evolution.</title>
        <authorList>
            <person name="Jeong J.-H."/>
            <person name="Song I."/>
            <person name="Kim S."/>
            <person name="Choi T."/>
            <person name="Kim D."/>
            <person name="Ryu S."/>
            <person name="Kim W."/>
        </authorList>
    </citation>
    <scope>NUCLEOTIDE SEQUENCE [LARGE SCALE GENOMIC DNA]</scope>
    <source>
        <tissue evidence="1">Muscle</tissue>
    </source>
</reference>